<accession>A0ABR3F1D7</accession>
<evidence type="ECO:0000313" key="2">
    <source>
        <dbReference type="Proteomes" id="UP001465976"/>
    </source>
</evidence>
<dbReference type="EMBL" id="JBAHYK010001208">
    <property type="protein sequence ID" value="KAL0569023.1"/>
    <property type="molecule type" value="Genomic_DNA"/>
</dbReference>
<dbReference type="Gene3D" id="3.80.10.10">
    <property type="entry name" value="Ribonuclease Inhibitor"/>
    <property type="match status" value="1"/>
</dbReference>
<dbReference type="InterPro" id="IPR032675">
    <property type="entry name" value="LRR_dom_sf"/>
</dbReference>
<feature type="non-terminal residue" evidence="1">
    <location>
        <position position="226"/>
    </location>
</feature>
<dbReference type="SUPFAM" id="SSF52047">
    <property type="entry name" value="RNI-like"/>
    <property type="match status" value="1"/>
</dbReference>
<name>A0ABR3F1D7_9AGAR</name>
<organism evidence="1 2">
    <name type="scientific">Marasmius crinis-equi</name>
    <dbReference type="NCBI Taxonomy" id="585013"/>
    <lineage>
        <taxon>Eukaryota</taxon>
        <taxon>Fungi</taxon>
        <taxon>Dikarya</taxon>
        <taxon>Basidiomycota</taxon>
        <taxon>Agaricomycotina</taxon>
        <taxon>Agaricomycetes</taxon>
        <taxon>Agaricomycetidae</taxon>
        <taxon>Agaricales</taxon>
        <taxon>Marasmiineae</taxon>
        <taxon>Marasmiaceae</taxon>
        <taxon>Marasmius</taxon>
    </lineage>
</organism>
<protein>
    <submittedName>
        <fullName evidence="1">Uncharacterized protein</fullName>
    </submittedName>
</protein>
<proteinExistence type="predicted"/>
<keyword evidence="2" id="KW-1185">Reference proteome</keyword>
<evidence type="ECO:0000313" key="1">
    <source>
        <dbReference type="EMBL" id="KAL0569023.1"/>
    </source>
</evidence>
<sequence length="226" mass="25550">MELWALRTFLQRVSVPRVAFANLVAFKAIVMPEDIIQPEDWLSQALRHAPKLAKIQTPVVFPISSLPYPQLTEIKIDWLDPAHFRNFIDALRVSMNLRTLVIGALEQAGEDSDLLDASRSTVRLPFLQTLMIHTDDGYEALEITDPLLICLFMSLEMPSLHTLRLRYLEPWRGSGAPWPPSLLSMLSRSSSSLRKLTMCDDTFTGTQQPLSALLETVPNLICFGFQ</sequence>
<reference evidence="1 2" key="1">
    <citation type="submission" date="2024-02" db="EMBL/GenBank/DDBJ databases">
        <title>A draft genome for the cacao thread blight pathogen Marasmius crinis-equi.</title>
        <authorList>
            <person name="Cohen S.P."/>
            <person name="Baruah I.K."/>
            <person name="Amoako-Attah I."/>
            <person name="Bukari Y."/>
            <person name="Meinhardt L.W."/>
            <person name="Bailey B.A."/>
        </authorList>
    </citation>
    <scope>NUCLEOTIDE SEQUENCE [LARGE SCALE GENOMIC DNA]</scope>
    <source>
        <strain evidence="1 2">GH-76</strain>
    </source>
</reference>
<gene>
    <name evidence="1" type="ORF">V5O48_012944</name>
</gene>
<dbReference type="Proteomes" id="UP001465976">
    <property type="component" value="Unassembled WGS sequence"/>
</dbReference>
<comment type="caution">
    <text evidence="1">The sequence shown here is derived from an EMBL/GenBank/DDBJ whole genome shotgun (WGS) entry which is preliminary data.</text>
</comment>